<comment type="caution">
    <text evidence="2">The sequence shown here is derived from an EMBL/GenBank/DDBJ whole genome shotgun (WGS) entry which is preliminary data.</text>
</comment>
<dbReference type="InterPro" id="IPR036005">
    <property type="entry name" value="Creatinase/aminopeptidase-like"/>
</dbReference>
<feature type="domain" description="Peptidase M24" evidence="1">
    <location>
        <begin position="9"/>
        <end position="218"/>
    </location>
</feature>
<dbReference type="Proteomes" id="UP001147700">
    <property type="component" value="Unassembled WGS sequence"/>
</dbReference>
<name>A0ABT4RGD4_9ACTN</name>
<evidence type="ECO:0000313" key="2">
    <source>
        <dbReference type="EMBL" id="MDA0137604.1"/>
    </source>
</evidence>
<sequence length="231" mass="24729">MKSARELDGIRRATHAAQLGLQAAREALEPGRTCEELRTIVRSAVEPHAALGEFIVAHGPQTATGHGPGSGPIQPGEPVIVDLAPQDRETATFSDIARTFVVGEPDPEIARWHQLVLEVLEDAIAHVKPGVDGRELYARACDRFEGEGFPTQRKPGEHVMEGFPTALGHGVGLEVHEAPSLGRSGDELVAGDVITIEPFLCRPGFGGVQVEEILLVTDTGAERLSDFTRSL</sequence>
<proteinExistence type="predicted"/>
<dbReference type="Pfam" id="PF00557">
    <property type="entry name" value="Peptidase_M24"/>
    <property type="match status" value="1"/>
</dbReference>
<dbReference type="EMBL" id="JAPCID010000010">
    <property type="protein sequence ID" value="MDA0137604.1"/>
    <property type="molecule type" value="Genomic_DNA"/>
</dbReference>
<dbReference type="PANTHER" id="PTHR46112:SF2">
    <property type="entry name" value="XAA-PRO AMINOPEPTIDASE P-RELATED"/>
    <property type="match status" value="1"/>
</dbReference>
<evidence type="ECO:0000313" key="3">
    <source>
        <dbReference type="Proteomes" id="UP001147700"/>
    </source>
</evidence>
<keyword evidence="2" id="KW-0031">Aminopeptidase</keyword>
<keyword evidence="2" id="KW-0645">Protease</keyword>
<keyword evidence="3" id="KW-1185">Reference proteome</keyword>
<dbReference type="GO" id="GO:0004177">
    <property type="term" value="F:aminopeptidase activity"/>
    <property type="evidence" value="ECO:0007669"/>
    <property type="project" value="UniProtKB-KW"/>
</dbReference>
<evidence type="ECO:0000259" key="1">
    <source>
        <dbReference type="Pfam" id="PF00557"/>
    </source>
</evidence>
<reference evidence="2" key="1">
    <citation type="submission" date="2022-10" db="EMBL/GenBank/DDBJ databases">
        <title>The WGS of Solirubrobacter sp. CPCC 204708.</title>
        <authorList>
            <person name="Jiang Z."/>
        </authorList>
    </citation>
    <scope>NUCLEOTIDE SEQUENCE</scope>
    <source>
        <strain evidence="2">CPCC 204708</strain>
    </source>
</reference>
<dbReference type="SUPFAM" id="SSF55920">
    <property type="entry name" value="Creatinase/aminopeptidase"/>
    <property type="match status" value="1"/>
</dbReference>
<gene>
    <name evidence="2" type="ORF">OJ962_08860</name>
</gene>
<dbReference type="InterPro" id="IPR050659">
    <property type="entry name" value="Peptidase_M24B"/>
</dbReference>
<dbReference type="Gene3D" id="3.90.230.10">
    <property type="entry name" value="Creatinase/methionine aminopeptidase superfamily"/>
    <property type="match status" value="1"/>
</dbReference>
<dbReference type="PANTHER" id="PTHR46112">
    <property type="entry name" value="AMINOPEPTIDASE"/>
    <property type="match status" value="1"/>
</dbReference>
<organism evidence="2 3">
    <name type="scientific">Solirubrobacter deserti</name>
    <dbReference type="NCBI Taxonomy" id="2282478"/>
    <lineage>
        <taxon>Bacteria</taxon>
        <taxon>Bacillati</taxon>
        <taxon>Actinomycetota</taxon>
        <taxon>Thermoleophilia</taxon>
        <taxon>Solirubrobacterales</taxon>
        <taxon>Solirubrobacteraceae</taxon>
        <taxon>Solirubrobacter</taxon>
    </lineage>
</organism>
<dbReference type="InterPro" id="IPR000994">
    <property type="entry name" value="Pept_M24"/>
</dbReference>
<keyword evidence="2" id="KW-0378">Hydrolase</keyword>
<protein>
    <submittedName>
        <fullName evidence="2">Aminopeptidase P family protein</fullName>
    </submittedName>
</protein>
<dbReference type="RefSeq" id="WP_202957278.1">
    <property type="nucleotide sequence ID" value="NZ_JAPCID010000010.1"/>
</dbReference>
<accession>A0ABT4RGD4</accession>